<protein>
    <submittedName>
        <fullName evidence="1">Unnamed protein product</fullName>
    </submittedName>
</protein>
<evidence type="ECO:0000313" key="2">
    <source>
        <dbReference type="Proteomes" id="UP001165083"/>
    </source>
</evidence>
<keyword evidence="2" id="KW-1185">Reference proteome</keyword>
<name>A0A9W6TGC5_9STRA</name>
<organism evidence="1 2">
    <name type="scientific">Phytophthora lilii</name>
    <dbReference type="NCBI Taxonomy" id="2077276"/>
    <lineage>
        <taxon>Eukaryota</taxon>
        <taxon>Sar</taxon>
        <taxon>Stramenopiles</taxon>
        <taxon>Oomycota</taxon>
        <taxon>Peronosporomycetes</taxon>
        <taxon>Peronosporales</taxon>
        <taxon>Peronosporaceae</taxon>
        <taxon>Phytophthora</taxon>
    </lineage>
</organism>
<evidence type="ECO:0000313" key="1">
    <source>
        <dbReference type="EMBL" id="GMF12440.1"/>
    </source>
</evidence>
<accession>A0A9W6TGC5</accession>
<dbReference type="EMBL" id="BSXW01000117">
    <property type="protein sequence ID" value="GMF12440.1"/>
    <property type="molecule type" value="Genomic_DNA"/>
</dbReference>
<comment type="caution">
    <text evidence="1">The sequence shown here is derived from an EMBL/GenBank/DDBJ whole genome shotgun (WGS) entry which is preliminary data.</text>
</comment>
<reference evidence="1" key="1">
    <citation type="submission" date="2023-04" db="EMBL/GenBank/DDBJ databases">
        <title>Phytophthora lilii NBRC 32176.</title>
        <authorList>
            <person name="Ichikawa N."/>
            <person name="Sato H."/>
            <person name="Tonouchi N."/>
        </authorList>
    </citation>
    <scope>NUCLEOTIDE SEQUENCE</scope>
    <source>
        <strain evidence="1">NBRC 32176</strain>
    </source>
</reference>
<proteinExistence type="predicted"/>
<dbReference type="Proteomes" id="UP001165083">
    <property type="component" value="Unassembled WGS sequence"/>
</dbReference>
<dbReference type="OrthoDB" id="166746at2759"/>
<sequence length="220" mass="23991">MEEEFAETYHGLTALYKLLEVQHLQSPLFLPRTLSYRLDPAWQQADNTQVKGERSGQRPHAALAGADLKDFTIGMTPDTMEAFKSQKQRPGVLISLFTADGKKFDDNQFSLLATCLIPVPFSKDVTLPKQFLHPSADICVVVFQVVEISDVGDALAAQADFTFAPPTTATTVSGKDLLSTCANGREPLFGNVLRLNVSRRRVGYVTVELPAIASSVYGGA</sequence>
<dbReference type="AlphaFoldDB" id="A0A9W6TGC5"/>
<gene>
    <name evidence="1" type="ORF">Plil01_000305400</name>
</gene>